<dbReference type="PANTHER" id="PTHR40446:SF2">
    <property type="entry name" value="N-ACETYLGLUCOSAMINE-1-PHOSPHODIESTER ALPHA-N-ACETYLGLUCOSAMINIDASE"/>
    <property type="match status" value="1"/>
</dbReference>
<gene>
    <name evidence="3" type="ORF">G0Q07_17205</name>
</gene>
<dbReference type="Pfam" id="PF09992">
    <property type="entry name" value="NAGPA"/>
    <property type="match status" value="1"/>
</dbReference>
<keyword evidence="1" id="KW-0732">Signal</keyword>
<reference evidence="3 4" key="1">
    <citation type="submission" date="2020-02" db="EMBL/GenBank/DDBJ databases">
        <title>Genome sequencing for Draconibacterium sp. strain M1.</title>
        <authorList>
            <person name="Park S.-J."/>
        </authorList>
    </citation>
    <scope>NUCLEOTIDE SEQUENCE [LARGE SCALE GENOMIC DNA]</scope>
    <source>
        <strain evidence="3 4">M1</strain>
    </source>
</reference>
<dbReference type="Proteomes" id="UP000474630">
    <property type="component" value="Chromosome"/>
</dbReference>
<dbReference type="EMBL" id="CP048409">
    <property type="protein sequence ID" value="QIA09337.1"/>
    <property type="molecule type" value="Genomic_DNA"/>
</dbReference>
<feature type="chain" id="PRO_5025429296" evidence="1">
    <location>
        <begin position="21"/>
        <end position="284"/>
    </location>
</feature>
<keyword evidence="4" id="KW-1185">Reference proteome</keyword>
<dbReference type="KEGG" id="drc:G0Q07_17205"/>
<protein>
    <submittedName>
        <fullName evidence="3">Phosphodiester glycosidase family protein</fullName>
    </submittedName>
</protein>
<accession>A0A6C0RH17</accession>
<dbReference type="RefSeq" id="WP_163348309.1">
    <property type="nucleotide sequence ID" value="NZ_CP048409.1"/>
</dbReference>
<sequence>MIKKLLFGIVLLIVCSSTFSQKVDHVSELGKFSNESWSKEKINNSITWYTLRNNKFIDDLQRISVLKIDLKKNRYGVSVVYSDSTRILLSEMAENHNAMAAINGTFFNMKKGGAVVFLKVNNQVVTSPNPESKAFIREAALAVGDSVTISAFPKNNWKKWHTNYEDIMVSGPVLVTRGKLIEPDSVSFNLTKHPRSAIGITNDYEMLFVTADGRHKNRANGLTIKELGILMKALNCKDAMNLDGGGSTTLWLKKKGVINYPSDNKIFDHEGARAIANGIIISKN</sequence>
<evidence type="ECO:0000313" key="3">
    <source>
        <dbReference type="EMBL" id="QIA09337.1"/>
    </source>
</evidence>
<dbReference type="AlphaFoldDB" id="A0A6C0RH17"/>
<name>A0A6C0RH17_9BACT</name>
<evidence type="ECO:0000259" key="2">
    <source>
        <dbReference type="Pfam" id="PF09992"/>
    </source>
</evidence>
<keyword evidence="3" id="KW-0326">Glycosidase</keyword>
<feature type="signal peptide" evidence="1">
    <location>
        <begin position="1"/>
        <end position="20"/>
    </location>
</feature>
<feature type="domain" description="Phosphodiester glycosidase" evidence="2">
    <location>
        <begin position="97"/>
        <end position="281"/>
    </location>
</feature>
<organism evidence="3 4">
    <name type="scientific">Draconibacterium halophilum</name>
    <dbReference type="NCBI Taxonomy" id="2706887"/>
    <lineage>
        <taxon>Bacteria</taxon>
        <taxon>Pseudomonadati</taxon>
        <taxon>Bacteroidota</taxon>
        <taxon>Bacteroidia</taxon>
        <taxon>Marinilabiliales</taxon>
        <taxon>Prolixibacteraceae</taxon>
        <taxon>Draconibacterium</taxon>
    </lineage>
</organism>
<keyword evidence="3" id="KW-0378">Hydrolase</keyword>
<evidence type="ECO:0000256" key="1">
    <source>
        <dbReference type="SAM" id="SignalP"/>
    </source>
</evidence>
<dbReference type="InterPro" id="IPR018711">
    <property type="entry name" value="NAGPA"/>
</dbReference>
<evidence type="ECO:0000313" key="4">
    <source>
        <dbReference type="Proteomes" id="UP000474630"/>
    </source>
</evidence>
<proteinExistence type="predicted"/>
<dbReference type="GO" id="GO:0016798">
    <property type="term" value="F:hydrolase activity, acting on glycosyl bonds"/>
    <property type="evidence" value="ECO:0007669"/>
    <property type="project" value="UniProtKB-KW"/>
</dbReference>
<dbReference type="PANTHER" id="PTHR40446">
    <property type="entry name" value="N-ACETYLGLUCOSAMINE-1-PHOSPHODIESTER ALPHA-N-ACETYLGLUCOSAMINIDASE"/>
    <property type="match status" value="1"/>
</dbReference>